<dbReference type="AlphaFoldDB" id="A0A074YQ24"/>
<evidence type="ECO:0000259" key="2">
    <source>
        <dbReference type="Pfam" id="PF19189"/>
    </source>
</evidence>
<dbReference type="InterPro" id="IPR043837">
    <property type="entry name" value="Mtf2-like_C"/>
</dbReference>
<reference evidence="3 4" key="1">
    <citation type="journal article" date="2014" name="BMC Genomics">
        <title>Genome sequencing of four Aureobasidium pullulans varieties: biotechnological potential, stress tolerance, and description of new species.</title>
        <authorList>
            <person name="Gostin Ar C."/>
            <person name="Ohm R.A."/>
            <person name="Kogej T."/>
            <person name="Sonjak S."/>
            <person name="Turk M."/>
            <person name="Zajc J."/>
            <person name="Zalar P."/>
            <person name="Grube M."/>
            <person name="Sun H."/>
            <person name="Han J."/>
            <person name="Sharma A."/>
            <person name="Chiniquy J."/>
            <person name="Ngan C.Y."/>
            <person name="Lipzen A."/>
            <person name="Barry K."/>
            <person name="Grigoriev I.V."/>
            <person name="Gunde-Cimerman N."/>
        </authorList>
    </citation>
    <scope>NUCLEOTIDE SEQUENCE [LARGE SCALE GENOMIC DNA]</scope>
    <source>
        <strain evidence="3 4">EXF-2481</strain>
    </source>
</reference>
<dbReference type="HOGENOM" id="CLU_636124_0_0_1"/>
<feature type="domain" description="Mtf2-like C-terminal" evidence="2">
    <location>
        <begin position="191"/>
        <end position="356"/>
    </location>
</feature>
<dbReference type="RefSeq" id="XP_013348467.1">
    <property type="nucleotide sequence ID" value="XM_013493013.1"/>
</dbReference>
<dbReference type="Pfam" id="PF19189">
    <property type="entry name" value="Mtf2"/>
    <property type="match status" value="1"/>
</dbReference>
<dbReference type="InParanoid" id="A0A074YQ24"/>
<gene>
    <name evidence="3" type="ORF">AUEXF2481DRAFT_198386</name>
</gene>
<dbReference type="STRING" id="1043005.A0A074YQ24"/>
<dbReference type="Proteomes" id="UP000030641">
    <property type="component" value="Unassembled WGS sequence"/>
</dbReference>
<evidence type="ECO:0000256" key="1">
    <source>
        <dbReference type="SAM" id="MobiDB-lite"/>
    </source>
</evidence>
<feature type="region of interest" description="Disordered" evidence="1">
    <location>
        <begin position="386"/>
        <end position="438"/>
    </location>
</feature>
<dbReference type="PANTHER" id="PTHR39468:SF1">
    <property type="entry name" value="MTF2-LIKE C-TERMINAL DOMAIN-CONTAINING PROTEIN"/>
    <property type="match status" value="1"/>
</dbReference>
<sequence>MSGCANAGQALSRGLKLYSTRTTLSLPLPFLYQTSTLCRYYSALQDLAKENAAKAEPTIQPKRPDREPTSTTAHRPKPEYQEYVPFETSPVHEQTESQYFVEGDTLTGTERNAFAQLEALGGAPIVRPTVKKSSFAEDQYASLDDILNQALLAVEAKESKRRAKPSPTSTETIPKLPSEKPVLSVERISTVQAIHRAQTDTALWSVLETKVFSPIAALALDSTTPTPEGLAMSLERRRFHMRQFPKSLILAASYLRTSFPTSNMLLSLLPRIKQLGPSAHSLAATPDLYNQLLAYHYKKYFDLDTCCDLLQEMEDEVIEWNDTTLFILNHMLDQRLEGFRNVPRPTPTKWLFKTEYYKKGWFGLAAWREKVERELLAQKRREALKQAAGGEQGDEKTGEEEKEQAGFIRYHPSQEKTDQSFLKTGRMGSGPMIKKYSL</sequence>
<proteinExistence type="predicted"/>
<keyword evidence="4" id="KW-1185">Reference proteome</keyword>
<evidence type="ECO:0000313" key="4">
    <source>
        <dbReference type="Proteomes" id="UP000030641"/>
    </source>
</evidence>
<dbReference type="OrthoDB" id="2444174at2759"/>
<dbReference type="PANTHER" id="PTHR39468">
    <property type="entry name" value="CHROMOSOME 7, WHOLE GENOME SHOTGUN SEQUENCE"/>
    <property type="match status" value="1"/>
</dbReference>
<organism evidence="3 4">
    <name type="scientific">Aureobasidium subglaciale (strain EXF-2481)</name>
    <name type="common">Aureobasidium pullulans var. subglaciale</name>
    <dbReference type="NCBI Taxonomy" id="1043005"/>
    <lineage>
        <taxon>Eukaryota</taxon>
        <taxon>Fungi</taxon>
        <taxon>Dikarya</taxon>
        <taxon>Ascomycota</taxon>
        <taxon>Pezizomycotina</taxon>
        <taxon>Dothideomycetes</taxon>
        <taxon>Dothideomycetidae</taxon>
        <taxon>Dothideales</taxon>
        <taxon>Saccotheciaceae</taxon>
        <taxon>Aureobasidium</taxon>
    </lineage>
</organism>
<dbReference type="OMA" id="IFQRERA"/>
<dbReference type="InterPro" id="IPR040009">
    <property type="entry name" value="Mtf2/C5D6.12-like"/>
</dbReference>
<dbReference type="GeneID" id="25362437"/>
<dbReference type="GO" id="GO:0005739">
    <property type="term" value="C:mitochondrion"/>
    <property type="evidence" value="ECO:0007669"/>
    <property type="project" value="InterPro"/>
</dbReference>
<protein>
    <recommendedName>
        <fullName evidence="2">Mtf2-like C-terminal domain-containing protein</fullName>
    </recommendedName>
</protein>
<feature type="region of interest" description="Disordered" evidence="1">
    <location>
        <begin position="52"/>
        <end position="75"/>
    </location>
</feature>
<evidence type="ECO:0000313" key="3">
    <source>
        <dbReference type="EMBL" id="KEQ99805.1"/>
    </source>
</evidence>
<name>A0A074YQ24_AURSE</name>
<feature type="region of interest" description="Disordered" evidence="1">
    <location>
        <begin position="157"/>
        <end position="178"/>
    </location>
</feature>
<dbReference type="EMBL" id="KL584750">
    <property type="protein sequence ID" value="KEQ99805.1"/>
    <property type="molecule type" value="Genomic_DNA"/>
</dbReference>
<accession>A0A074YQ24</accession>